<dbReference type="GO" id="GO:0140359">
    <property type="term" value="F:ABC-type transporter activity"/>
    <property type="evidence" value="ECO:0007669"/>
    <property type="project" value="InterPro"/>
</dbReference>
<dbReference type="InterPro" id="IPR013525">
    <property type="entry name" value="ABC2_TM"/>
</dbReference>
<feature type="transmembrane region" description="Helical" evidence="6">
    <location>
        <begin position="321"/>
        <end position="342"/>
    </location>
</feature>
<keyword evidence="9" id="KW-1185">Reference proteome</keyword>
<feature type="transmembrane region" description="Helical" evidence="6">
    <location>
        <begin position="283"/>
        <end position="301"/>
    </location>
</feature>
<evidence type="ECO:0000256" key="6">
    <source>
        <dbReference type="SAM" id="Phobius"/>
    </source>
</evidence>
<evidence type="ECO:0000256" key="3">
    <source>
        <dbReference type="ARBA" id="ARBA00022692"/>
    </source>
</evidence>
<dbReference type="Proteomes" id="UP000628840">
    <property type="component" value="Unassembled WGS sequence"/>
</dbReference>
<dbReference type="OrthoDB" id="51659at2157"/>
<feature type="transmembrane region" description="Helical" evidence="6">
    <location>
        <begin position="223"/>
        <end position="243"/>
    </location>
</feature>
<feature type="transmembrane region" description="Helical" evidence="6">
    <location>
        <begin position="255"/>
        <end position="276"/>
    </location>
</feature>
<keyword evidence="2" id="KW-1003">Cell membrane</keyword>
<keyword evidence="4 6" id="KW-1133">Transmembrane helix</keyword>
<proteinExistence type="predicted"/>
<organism evidence="8 9">
    <name type="scientific">Halarchaeum grantii</name>
    <dbReference type="NCBI Taxonomy" id="1193105"/>
    <lineage>
        <taxon>Archaea</taxon>
        <taxon>Methanobacteriati</taxon>
        <taxon>Methanobacteriota</taxon>
        <taxon>Stenosarchaea group</taxon>
        <taxon>Halobacteria</taxon>
        <taxon>Halobacteriales</taxon>
        <taxon>Halobacteriaceae</taxon>
    </lineage>
</organism>
<protein>
    <recommendedName>
        <fullName evidence="7">ABC-2 type transporter transmembrane domain-containing protein</fullName>
    </recommendedName>
</protein>
<evidence type="ECO:0000313" key="9">
    <source>
        <dbReference type="Proteomes" id="UP000628840"/>
    </source>
</evidence>
<accession>A0A830F8M0</accession>
<sequence>MDSRLVVARRELASLGREKTIVLALAIQLFVAAFSSFLVVGLVSLYAPGATAGAYVVTVGVAGNASGDLAPVVDAGGARTAIEYENPALARAAFEEGTVDAYVVAERAPSGRTHVDAVAPEGSFETTLVVTQLKDALTDYERQRRAELADRLDRQPLDLPPERGGNPYFGFTYTVLVPVLAFLPAFISGSIAADSVAEELDRGTFELLRVAPLSVADIVDGKALAFVAIAPAQAACWFAFLALNGTPLGHPVAVLGLVAAVSAVLVGAGIATALLAPKRREAQLVYSFGALAAFGAASLLPESPQNVVAKLAIGSPTTVTWLSVAGALALGVAGYAAARVAAARAGGA</sequence>
<dbReference type="GO" id="GO:0005886">
    <property type="term" value="C:plasma membrane"/>
    <property type="evidence" value="ECO:0007669"/>
    <property type="project" value="UniProtKB-SubCell"/>
</dbReference>
<evidence type="ECO:0000259" key="7">
    <source>
        <dbReference type="Pfam" id="PF12698"/>
    </source>
</evidence>
<feature type="transmembrane region" description="Helical" evidence="6">
    <location>
        <begin position="21"/>
        <end position="47"/>
    </location>
</feature>
<dbReference type="EMBL" id="BMPF01000002">
    <property type="protein sequence ID" value="GGL30412.1"/>
    <property type="molecule type" value="Genomic_DNA"/>
</dbReference>
<gene>
    <name evidence="8" type="ORF">GCM10009037_12630</name>
</gene>
<keyword evidence="3 6" id="KW-0812">Transmembrane</keyword>
<evidence type="ECO:0000256" key="2">
    <source>
        <dbReference type="ARBA" id="ARBA00022475"/>
    </source>
</evidence>
<dbReference type="PANTHER" id="PTHR30294">
    <property type="entry name" value="MEMBRANE COMPONENT OF ABC TRANSPORTER YHHJ-RELATED"/>
    <property type="match status" value="1"/>
</dbReference>
<comment type="subcellular location">
    <subcellularLocation>
        <location evidence="1">Cell membrane</location>
        <topology evidence="1">Multi-pass membrane protein</topology>
    </subcellularLocation>
</comment>
<evidence type="ECO:0000256" key="4">
    <source>
        <dbReference type="ARBA" id="ARBA00022989"/>
    </source>
</evidence>
<evidence type="ECO:0000256" key="1">
    <source>
        <dbReference type="ARBA" id="ARBA00004651"/>
    </source>
</evidence>
<dbReference type="RefSeq" id="WP_188880541.1">
    <property type="nucleotide sequence ID" value="NZ_BMPF01000002.1"/>
</dbReference>
<feature type="domain" description="ABC-2 type transporter transmembrane" evidence="7">
    <location>
        <begin position="64"/>
        <end position="308"/>
    </location>
</feature>
<evidence type="ECO:0000313" key="8">
    <source>
        <dbReference type="EMBL" id="GGL30412.1"/>
    </source>
</evidence>
<name>A0A830F8M0_9EURY</name>
<dbReference type="AlphaFoldDB" id="A0A830F8M0"/>
<keyword evidence="5 6" id="KW-0472">Membrane</keyword>
<dbReference type="Pfam" id="PF12698">
    <property type="entry name" value="ABC2_membrane_3"/>
    <property type="match status" value="1"/>
</dbReference>
<dbReference type="PANTHER" id="PTHR30294:SF29">
    <property type="entry name" value="MULTIDRUG ABC TRANSPORTER PERMEASE YBHS-RELATED"/>
    <property type="match status" value="1"/>
</dbReference>
<evidence type="ECO:0000256" key="5">
    <source>
        <dbReference type="ARBA" id="ARBA00023136"/>
    </source>
</evidence>
<feature type="transmembrane region" description="Helical" evidence="6">
    <location>
        <begin position="168"/>
        <end position="187"/>
    </location>
</feature>
<dbReference type="InterPro" id="IPR051449">
    <property type="entry name" value="ABC-2_transporter_component"/>
</dbReference>
<reference evidence="8 9" key="1">
    <citation type="journal article" date="2019" name="Int. J. Syst. Evol. Microbiol.">
        <title>The Global Catalogue of Microorganisms (GCM) 10K type strain sequencing project: providing services to taxonomists for standard genome sequencing and annotation.</title>
        <authorList>
            <consortium name="The Broad Institute Genomics Platform"/>
            <consortium name="The Broad Institute Genome Sequencing Center for Infectious Disease"/>
            <person name="Wu L."/>
            <person name="Ma J."/>
        </authorList>
    </citation>
    <scope>NUCLEOTIDE SEQUENCE [LARGE SCALE GENOMIC DNA]</scope>
    <source>
        <strain evidence="8 9">JCM 19585</strain>
    </source>
</reference>
<comment type="caution">
    <text evidence="8">The sequence shown here is derived from an EMBL/GenBank/DDBJ whole genome shotgun (WGS) entry which is preliminary data.</text>
</comment>